<dbReference type="GO" id="GO:0120147">
    <property type="term" value="F:formylglycine-generating oxidase activity"/>
    <property type="evidence" value="ECO:0007669"/>
    <property type="project" value="TreeGrafter"/>
</dbReference>
<organism evidence="2 3">
    <name type="scientific">Candidatus Magnetoglobus multicellularis str. Araruama</name>
    <dbReference type="NCBI Taxonomy" id="890399"/>
    <lineage>
        <taxon>Bacteria</taxon>
        <taxon>Pseudomonadati</taxon>
        <taxon>Thermodesulfobacteriota</taxon>
        <taxon>Desulfobacteria</taxon>
        <taxon>Desulfobacterales</taxon>
        <taxon>Desulfobacteraceae</taxon>
        <taxon>Candidatus Magnetoglobus</taxon>
    </lineage>
</organism>
<dbReference type="Pfam" id="PF03781">
    <property type="entry name" value="FGE-sulfatase"/>
    <property type="match status" value="1"/>
</dbReference>
<dbReference type="InterPro" id="IPR005532">
    <property type="entry name" value="SUMF_dom"/>
</dbReference>
<dbReference type="SUPFAM" id="SSF56436">
    <property type="entry name" value="C-type lectin-like"/>
    <property type="match status" value="1"/>
</dbReference>
<gene>
    <name evidence="2" type="ORF">OMM_00352</name>
</gene>
<reference evidence="3" key="1">
    <citation type="submission" date="2012-11" db="EMBL/GenBank/DDBJ databases">
        <authorList>
            <person name="Lucero-Rivera Y.E."/>
            <person name="Tovar-Ramirez D."/>
        </authorList>
    </citation>
    <scope>NUCLEOTIDE SEQUENCE [LARGE SCALE GENOMIC DNA]</scope>
    <source>
        <strain evidence="3">Araruama</strain>
    </source>
</reference>
<evidence type="ECO:0000259" key="1">
    <source>
        <dbReference type="Pfam" id="PF03781"/>
    </source>
</evidence>
<dbReference type="PANTHER" id="PTHR23150:SF19">
    <property type="entry name" value="FORMYLGLYCINE-GENERATING ENZYME"/>
    <property type="match status" value="1"/>
</dbReference>
<accession>A0A1V1PH91</accession>
<dbReference type="Proteomes" id="UP000189670">
    <property type="component" value="Unassembled WGS sequence"/>
</dbReference>
<comment type="caution">
    <text evidence="2">The sequence shown here is derived from an EMBL/GenBank/DDBJ whole genome shotgun (WGS) entry which is preliminary data.</text>
</comment>
<dbReference type="InterPro" id="IPR042095">
    <property type="entry name" value="SUMF_sf"/>
</dbReference>
<sequence>MSTNKEKIITNSMGMEFVWIPEGTYMMGGNYISGPGMNETIHKVTLSKGFYLQATEVTQGQWKSILGSNPTYFSTCGDNCPVSNVSWNDVQEFIELLNSKGDKKYRLPTEAEWEYAARAGTTSSFSNGKSVNLSYNCEFDSNLDEIAWYCGNSDITTYPVAQKKPNNWGLYDMHGNVAEWCQDWYSDYPEEHVTDPVATEIWPSMGGKILRGGGWNSNAFSCRSASRHLYPPDHPGESFGFRLILSN</sequence>
<dbReference type="EMBL" id="ATBP01000015">
    <property type="protein sequence ID" value="ETR74247.1"/>
    <property type="molecule type" value="Genomic_DNA"/>
</dbReference>
<dbReference type="InterPro" id="IPR051043">
    <property type="entry name" value="Sulfatase_Mod_Factor_Kinase"/>
</dbReference>
<protein>
    <submittedName>
        <fullName evidence="2">Sulfatase modifying factor 1</fullName>
    </submittedName>
</protein>
<feature type="domain" description="Sulfatase-modifying factor enzyme-like" evidence="1">
    <location>
        <begin position="16"/>
        <end position="244"/>
    </location>
</feature>
<dbReference type="AlphaFoldDB" id="A0A1V1PH91"/>
<dbReference type="PANTHER" id="PTHR23150">
    <property type="entry name" value="SULFATASE MODIFYING FACTOR 1, 2"/>
    <property type="match status" value="1"/>
</dbReference>
<evidence type="ECO:0000313" key="2">
    <source>
        <dbReference type="EMBL" id="ETR74247.1"/>
    </source>
</evidence>
<evidence type="ECO:0000313" key="3">
    <source>
        <dbReference type="Proteomes" id="UP000189670"/>
    </source>
</evidence>
<dbReference type="InterPro" id="IPR016187">
    <property type="entry name" value="CTDL_fold"/>
</dbReference>
<dbReference type="Gene3D" id="3.90.1580.10">
    <property type="entry name" value="paralog of FGE (formylglycine-generating enzyme)"/>
    <property type="match status" value="1"/>
</dbReference>
<proteinExistence type="predicted"/>
<name>A0A1V1PH91_9BACT</name>